<proteinExistence type="predicted"/>
<protein>
    <submittedName>
        <fullName evidence="1">Uncharacterized protein</fullName>
    </submittedName>
</protein>
<sequence length="103" mass="12247">MRSSTDGCYYEEEHLLMDATRLKHLLMDATRLKHLLMDATRLKHLLMDAMMMKIQMRAFIDGCCYDEIKHLLMDVDEDEKDQHLLMDADEKDSHLLMDVGRFR</sequence>
<dbReference type="AlphaFoldDB" id="A0A0L9VB07"/>
<dbReference type="Proteomes" id="UP000053144">
    <property type="component" value="Chromosome 9"/>
</dbReference>
<gene>
    <name evidence="1" type="ORF">LR48_Vigan09g090900</name>
</gene>
<organism evidence="1 2">
    <name type="scientific">Phaseolus angularis</name>
    <name type="common">Azuki bean</name>
    <name type="synonym">Vigna angularis</name>
    <dbReference type="NCBI Taxonomy" id="3914"/>
    <lineage>
        <taxon>Eukaryota</taxon>
        <taxon>Viridiplantae</taxon>
        <taxon>Streptophyta</taxon>
        <taxon>Embryophyta</taxon>
        <taxon>Tracheophyta</taxon>
        <taxon>Spermatophyta</taxon>
        <taxon>Magnoliopsida</taxon>
        <taxon>eudicotyledons</taxon>
        <taxon>Gunneridae</taxon>
        <taxon>Pentapetalae</taxon>
        <taxon>rosids</taxon>
        <taxon>fabids</taxon>
        <taxon>Fabales</taxon>
        <taxon>Fabaceae</taxon>
        <taxon>Papilionoideae</taxon>
        <taxon>50 kb inversion clade</taxon>
        <taxon>NPAAA clade</taxon>
        <taxon>indigoferoid/millettioid clade</taxon>
        <taxon>Phaseoleae</taxon>
        <taxon>Vigna</taxon>
    </lineage>
</organism>
<evidence type="ECO:0000313" key="2">
    <source>
        <dbReference type="Proteomes" id="UP000053144"/>
    </source>
</evidence>
<name>A0A0L9VB07_PHAAN</name>
<dbReference type="EMBL" id="CM003379">
    <property type="protein sequence ID" value="KOM52250.1"/>
    <property type="molecule type" value="Genomic_DNA"/>
</dbReference>
<dbReference type="Gramene" id="KOM52250">
    <property type="protein sequence ID" value="KOM52250"/>
    <property type="gene ID" value="LR48_Vigan09g090900"/>
</dbReference>
<reference evidence="2" key="1">
    <citation type="journal article" date="2015" name="Proc. Natl. Acad. Sci. U.S.A.">
        <title>Genome sequencing of adzuki bean (Vigna angularis) provides insight into high starch and low fat accumulation and domestication.</title>
        <authorList>
            <person name="Yang K."/>
            <person name="Tian Z."/>
            <person name="Chen C."/>
            <person name="Luo L."/>
            <person name="Zhao B."/>
            <person name="Wang Z."/>
            <person name="Yu L."/>
            <person name="Li Y."/>
            <person name="Sun Y."/>
            <person name="Li W."/>
            <person name="Chen Y."/>
            <person name="Li Y."/>
            <person name="Zhang Y."/>
            <person name="Ai D."/>
            <person name="Zhao J."/>
            <person name="Shang C."/>
            <person name="Ma Y."/>
            <person name="Wu B."/>
            <person name="Wang M."/>
            <person name="Gao L."/>
            <person name="Sun D."/>
            <person name="Zhang P."/>
            <person name="Guo F."/>
            <person name="Wang W."/>
            <person name="Li Y."/>
            <person name="Wang J."/>
            <person name="Varshney R.K."/>
            <person name="Wang J."/>
            <person name="Ling H.Q."/>
            <person name="Wan P."/>
        </authorList>
    </citation>
    <scope>NUCLEOTIDE SEQUENCE</scope>
    <source>
        <strain evidence="2">cv. Jingnong 6</strain>
    </source>
</reference>
<evidence type="ECO:0000313" key="1">
    <source>
        <dbReference type="EMBL" id="KOM52250.1"/>
    </source>
</evidence>
<accession>A0A0L9VB07</accession>